<feature type="transmembrane region" description="Helical" evidence="4">
    <location>
        <begin position="335"/>
        <end position="357"/>
    </location>
</feature>
<name>A0ABT3ZIF7_9BURK</name>
<keyword evidence="2 4" id="KW-1133">Transmembrane helix</keyword>
<feature type="transmembrane region" description="Helical" evidence="4">
    <location>
        <begin position="12"/>
        <end position="37"/>
    </location>
</feature>
<organism evidence="6 7">
    <name type="scientific">Robbsia betulipollinis</name>
    <dbReference type="NCBI Taxonomy" id="2981849"/>
    <lineage>
        <taxon>Bacteria</taxon>
        <taxon>Pseudomonadati</taxon>
        <taxon>Pseudomonadota</taxon>
        <taxon>Betaproteobacteria</taxon>
        <taxon>Burkholderiales</taxon>
        <taxon>Burkholderiaceae</taxon>
        <taxon>Robbsia</taxon>
    </lineage>
</organism>
<dbReference type="PANTHER" id="PTHR23531:SF1">
    <property type="entry name" value="QUINOLENE RESISTANCE PROTEIN NORA"/>
    <property type="match status" value="1"/>
</dbReference>
<dbReference type="EMBL" id="JAPMXC010000001">
    <property type="protein sequence ID" value="MCY0386232.1"/>
    <property type="molecule type" value="Genomic_DNA"/>
</dbReference>
<feature type="transmembrane region" description="Helical" evidence="4">
    <location>
        <begin position="175"/>
        <end position="194"/>
    </location>
</feature>
<dbReference type="Pfam" id="PF07690">
    <property type="entry name" value="MFS_1"/>
    <property type="match status" value="1"/>
</dbReference>
<dbReference type="Proteomes" id="UP001082899">
    <property type="component" value="Unassembled WGS sequence"/>
</dbReference>
<comment type="caution">
    <text evidence="6">The sequence shown here is derived from an EMBL/GenBank/DDBJ whole genome shotgun (WGS) entry which is preliminary data.</text>
</comment>
<dbReference type="InterPro" id="IPR020846">
    <property type="entry name" value="MFS_dom"/>
</dbReference>
<feature type="transmembrane region" description="Helical" evidence="4">
    <location>
        <begin position="43"/>
        <end position="65"/>
    </location>
</feature>
<dbReference type="NCBIfam" id="NF009048">
    <property type="entry name" value="PRK12382.1"/>
    <property type="match status" value="1"/>
</dbReference>
<gene>
    <name evidence="6" type="ORF">OVY01_03010</name>
</gene>
<evidence type="ECO:0000313" key="6">
    <source>
        <dbReference type="EMBL" id="MCY0386232.1"/>
    </source>
</evidence>
<dbReference type="NCBIfam" id="NF003477">
    <property type="entry name" value="PRK05122.1"/>
    <property type="match status" value="1"/>
</dbReference>
<feature type="transmembrane region" description="Helical" evidence="4">
    <location>
        <begin position="303"/>
        <end position="323"/>
    </location>
</feature>
<feature type="domain" description="Major facilitator superfamily (MFS) profile" evidence="5">
    <location>
        <begin position="212"/>
        <end position="394"/>
    </location>
</feature>
<dbReference type="RefSeq" id="WP_267845549.1">
    <property type="nucleotide sequence ID" value="NZ_JAPMXC010000001.1"/>
</dbReference>
<dbReference type="PROSITE" id="PS50850">
    <property type="entry name" value="MFS"/>
    <property type="match status" value="1"/>
</dbReference>
<feature type="transmembrane region" description="Helical" evidence="4">
    <location>
        <begin position="149"/>
        <end position="169"/>
    </location>
</feature>
<feature type="transmembrane region" description="Helical" evidence="4">
    <location>
        <begin position="77"/>
        <end position="98"/>
    </location>
</feature>
<keyword evidence="3 4" id="KW-0472">Membrane</keyword>
<dbReference type="InterPro" id="IPR052714">
    <property type="entry name" value="MFS_Exporter"/>
</dbReference>
<dbReference type="PANTHER" id="PTHR23531">
    <property type="entry name" value="QUINOLENE RESISTANCE PROTEIN NORA"/>
    <property type="match status" value="1"/>
</dbReference>
<protein>
    <submittedName>
        <fullName evidence="6">MFS transporter</fullName>
    </submittedName>
</protein>
<accession>A0ABT3ZIF7</accession>
<keyword evidence="7" id="KW-1185">Reference proteome</keyword>
<dbReference type="InterPro" id="IPR036259">
    <property type="entry name" value="MFS_trans_sf"/>
</dbReference>
<feature type="transmembrane region" description="Helical" evidence="4">
    <location>
        <begin position="110"/>
        <end position="137"/>
    </location>
</feature>
<evidence type="ECO:0000256" key="3">
    <source>
        <dbReference type="ARBA" id="ARBA00023136"/>
    </source>
</evidence>
<feature type="transmembrane region" description="Helical" evidence="4">
    <location>
        <begin position="251"/>
        <end position="270"/>
    </location>
</feature>
<dbReference type="SUPFAM" id="SSF103473">
    <property type="entry name" value="MFS general substrate transporter"/>
    <property type="match status" value="1"/>
</dbReference>
<proteinExistence type="predicted"/>
<reference evidence="6" key="1">
    <citation type="submission" date="2022-11" db="EMBL/GenBank/DDBJ databases">
        <title>Robbsia betulipollinis sp. nov., isolated from pollen of birch (Betula pendula).</title>
        <authorList>
            <person name="Shi H."/>
            <person name="Ambika Manirajan B."/>
            <person name="Ratering S."/>
            <person name="Geissler-Plaum R."/>
            <person name="Schnell S."/>
        </authorList>
    </citation>
    <scope>NUCLEOTIDE SEQUENCE</scope>
    <source>
        <strain evidence="6">Bb-Pol-6</strain>
    </source>
</reference>
<dbReference type="InterPro" id="IPR011701">
    <property type="entry name" value="MFS"/>
</dbReference>
<evidence type="ECO:0000313" key="7">
    <source>
        <dbReference type="Proteomes" id="UP001082899"/>
    </source>
</evidence>
<evidence type="ECO:0000256" key="4">
    <source>
        <dbReference type="SAM" id="Phobius"/>
    </source>
</evidence>
<feature type="transmembrane region" description="Helical" evidence="4">
    <location>
        <begin position="215"/>
        <end position="239"/>
    </location>
</feature>
<keyword evidence="1 4" id="KW-0812">Transmembrane</keyword>
<sequence length="394" mass="39525">MNASASAQSSVFSPLLPFTIAVFLGFLAIGIPLAVLPAQVGRVLGFGTVAVGGAMGLQSLATLLTRQYAGRLCDSHGAKPVGLAGFAAAALAGVLYLLSALCAGRPGPSLAVLLAARLVLGLGESLFITALASWSIARVGAAHAGKAMAWQGMAMYGALAFGAPLGGWIAQRGGFTAVAACALLAPLLGAGLVARWPGVPAAGGQRVSAGRIIQAIWVPGLGLALASSGFGVIAAFLALRYSEAGWSNPGLGISCFGVGYLLMRVFFAGLPDRVGGFKVAMVSLLVEAAGLMLLAHAHSAGMALAACAVTAVGYSLIFPSLGVEAMKRVAAEHRGMVLGTYFACFDLGLALAGPLTGLVVQRFGLASAFVAGSGAALLSFSLIAVSRAARRRRS</sequence>
<evidence type="ECO:0000259" key="5">
    <source>
        <dbReference type="PROSITE" id="PS50850"/>
    </source>
</evidence>
<feature type="transmembrane region" description="Helical" evidence="4">
    <location>
        <begin position="363"/>
        <end position="385"/>
    </location>
</feature>
<evidence type="ECO:0000256" key="2">
    <source>
        <dbReference type="ARBA" id="ARBA00022989"/>
    </source>
</evidence>
<evidence type="ECO:0000256" key="1">
    <source>
        <dbReference type="ARBA" id="ARBA00022692"/>
    </source>
</evidence>
<dbReference type="Gene3D" id="1.20.1250.20">
    <property type="entry name" value="MFS general substrate transporter like domains"/>
    <property type="match status" value="1"/>
</dbReference>